<gene>
    <name evidence="2" type="ORF">B1B_00926</name>
</gene>
<reference evidence="2" key="2">
    <citation type="journal article" date="2014" name="ISME J.">
        <title>Microbial stratification in low pH oxic and suboxic macroscopic growths along an acid mine drainage.</title>
        <authorList>
            <person name="Mendez-Garcia C."/>
            <person name="Mesa V."/>
            <person name="Sprenger R.R."/>
            <person name="Richter M."/>
            <person name="Diez M.S."/>
            <person name="Solano J."/>
            <person name="Bargiela R."/>
            <person name="Golyshina O.V."/>
            <person name="Manteca A."/>
            <person name="Ramos J.L."/>
            <person name="Gallego J.R."/>
            <person name="Llorente I."/>
            <person name="Martins Dos Santos V.A."/>
            <person name="Jensen O.N."/>
            <person name="Pelaez A.I."/>
            <person name="Sanchez J."/>
            <person name="Ferrer M."/>
        </authorList>
    </citation>
    <scope>NUCLEOTIDE SEQUENCE</scope>
</reference>
<dbReference type="InterPro" id="IPR005180">
    <property type="entry name" value="DUF302"/>
</dbReference>
<dbReference type="InterPro" id="IPR035923">
    <property type="entry name" value="TT1751-like_sf"/>
</dbReference>
<sequence>MIDLGLQRESPWDEPTTLEKLTQALQARGFGILATLRVHDILKEKTGTEIAPLVILDVCAPRYALRALTLDRGSALVLPCKIVVAREKGRLT</sequence>
<accession>T1CA48</accession>
<dbReference type="SUPFAM" id="SSF103247">
    <property type="entry name" value="TT1751-like"/>
    <property type="match status" value="1"/>
</dbReference>
<evidence type="ECO:0000259" key="1">
    <source>
        <dbReference type="Pfam" id="PF03625"/>
    </source>
</evidence>
<name>T1CA48_9ZZZZ</name>
<evidence type="ECO:0000313" key="2">
    <source>
        <dbReference type="EMBL" id="EQD78048.1"/>
    </source>
</evidence>
<feature type="domain" description="DUF302" evidence="1">
    <location>
        <begin position="38"/>
        <end position="90"/>
    </location>
</feature>
<protein>
    <submittedName>
        <fullName evidence="2">Protein containing DUF302</fullName>
    </submittedName>
</protein>
<dbReference type="Pfam" id="PF03625">
    <property type="entry name" value="DUF302"/>
    <property type="match status" value="1"/>
</dbReference>
<dbReference type="PANTHER" id="PTHR38342">
    <property type="entry name" value="SLR5037 PROTEIN"/>
    <property type="match status" value="1"/>
</dbReference>
<reference evidence="2" key="1">
    <citation type="submission" date="2013-08" db="EMBL/GenBank/DDBJ databases">
        <authorList>
            <person name="Mendez C."/>
            <person name="Richter M."/>
            <person name="Ferrer M."/>
            <person name="Sanchez J."/>
        </authorList>
    </citation>
    <scope>NUCLEOTIDE SEQUENCE</scope>
</reference>
<feature type="non-terminal residue" evidence="2">
    <location>
        <position position="92"/>
    </location>
</feature>
<comment type="caution">
    <text evidence="2">The sequence shown here is derived from an EMBL/GenBank/DDBJ whole genome shotgun (WGS) entry which is preliminary data.</text>
</comment>
<dbReference type="AlphaFoldDB" id="T1CA48"/>
<dbReference type="PANTHER" id="PTHR38342:SF1">
    <property type="entry name" value="SLR5037 PROTEIN"/>
    <property type="match status" value="1"/>
</dbReference>
<dbReference type="CDD" id="cd14797">
    <property type="entry name" value="DUF302"/>
    <property type="match status" value="1"/>
</dbReference>
<dbReference type="Gene3D" id="3.30.310.70">
    <property type="entry name" value="TT1751-like domain"/>
    <property type="match status" value="1"/>
</dbReference>
<proteinExistence type="predicted"/>
<organism evidence="2">
    <name type="scientific">mine drainage metagenome</name>
    <dbReference type="NCBI Taxonomy" id="410659"/>
    <lineage>
        <taxon>unclassified sequences</taxon>
        <taxon>metagenomes</taxon>
        <taxon>ecological metagenomes</taxon>
    </lineage>
</organism>
<dbReference type="EMBL" id="AUZY01000681">
    <property type="protein sequence ID" value="EQD78048.1"/>
    <property type="molecule type" value="Genomic_DNA"/>
</dbReference>